<dbReference type="STRING" id="291169.A9E74_01214"/>
<sequence length="306" mass="34165">MARFWPILLFIAVFTFVWLQPEKTLQDSSVATLSPPQRIISLAPSITETLFAVNAGDKVVAVTDYCQYPAQVKNLPKVGGYLDPNLEQIVRLKADMVILLERQHALKKQLQQLGIATLSIDNSSLAGIRRSIIDIAAAVGQTTIAEKLISDFDSRLDAIRQKVEGQPKPNVLIAIAHSSNTNYLDKVYIAGQQDFYNDLLPSVGATNVYRGTRLRVPALSTEGLLRLNPEVIIDIFPDAEVYSPDITALRQQWQRLDKINAIKNNQLHIIQADYAVIPGPRIIQLAEQLAQILHPHLDWEQVNHVD</sequence>
<comment type="caution">
    <text evidence="3">The sequence shown here is derived from an EMBL/GenBank/DDBJ whole genome shotgun (WGS) entry which is preliminary data.</text>
</comment>
<dbReference type="PATRIC" id="fig|291169.3.peg.1218"/>
<dbReference type="NCBIfam" id="NF038402">
    <property type="entry name" value="TroA_like"/>
    <property type="match status" value="1"/>
</dbReference>
<dbReference type="AlphaFoldDB" id="A0A1E3GSU8"/>
<proteinExistence type="predicted"/>
<dbReference type="SUPFAM" id="SSF53807">
    <property type="entry name" value="Helical backbone' metal receptor"/>
    <property type="match status" value="1"/>
</dbReference>
<name>A0A1E3GSU8_9GAMM</name>
<dbReference type="Gene3D" id="3.40.50.1980">
    <property type="entry name" value="Nitrogenase molybdenum iron protein domain"/>
    <property type="match status" value="2"/>
</dbReference>
<reference evidence="3 4" key="1">
    <citation type="submission" date="2016-07" db="EMBL/GenBank/DDBJ databases">
        <title>Draft Genome Sequence of Methylophaga muralis Bur 1.</title>
        <authorList>
            <person name="Vasilenko O.V."/>
            <person name="Doronina N.V."/>
            <person name="Shmareva M.N."/>
            <person name="Tarlachkov S.V."/>
            <person name="Mustakhimov I."/>
            <person name="Trotsenko Y.A."/>
        </authorList>
    </citation>
    <scope>NUCLEOTIDE SEQUENCE [LARGE SCALE GENOMIC DNA]</scope>
    <source>
        <strain evidence="3 4">Bur 1</strain>
    </source>
</reference>
<keyword evidence="1" id="KW-0732">Signal</keyword>
<dbReference type="RefSeq" id="WP_069295731.1">
    <property type="nucleotide sequence ID" value="NZ_MCRI01000009.1"/>
</dbReference>
<dbReference type="InterPro" id="IPR002491">
    <property type="entry name" value="ABC_transptr_periplasmic_BD"/>
</dbReference>
<evidence type="ECO:0000256" key="1">
    <source>
        <dbReference type="ARBA" id="ARBA00022729"/>
    </source>
</evidence>
<dbReference type="InterPro" id="IPR054828">
    <property type="entry name" value="Vit_B12_bind_prot"/>
</dbReference>
<dbReference type="GO" id="GO:0071281">
    <property type="term" value="P:cellular response to iron ion"/>
    <property type="evidence" value="ECO:0007669"/>
    <property type="project" value="TreeGrafter"/>
</dbReference>
<feature type="domain" description="Fe/B12 periplasmic-binding" evidence="2">
    <location>
        <begin position="38"/>
        <end position="297"/>
    </location>
</feature>
<dbReference type="Proteomes" id="UP000094379">
    <property type="component" value="Unassembled WGS sequence"/>
</dbReference>
<protein>
    <submittedName>
        <fullName evidence="3">Vitamin B12-binding protein</fullName>
    </submittedName>
</protein>
<dbReference type="InterPro" id="IPR050902">
    <property type="entry name" value="ABC_Transporter_SBP"/>
</dbReference>
<evidence type="ECO:0000313" key="3">
    <source>
        <dbReference type="EMBL" id="ODN67142.1"/>
    </source>
</evidence>
<keyword evidence="4" id="KW-1185">Reference proteome</keyword>
<organism evidence="3 4">
    <name type="scientific">Methylophaga muralis</name>
    <dbReference type="NCBI Taxonomy" id="291169"/>
    <lineage>
        <taxon>Bacteria</taxon>
        <taxon>Pseudomonadati</taxon>
        <taxon>Pseudomonadota</taxon>
        <taxon>Gammaproteobacteria</taxon>
        <taxon>Thiotrichales</taxon>
        <taxon>Piscirickettsiaceae</taxon>
        <taxon>Methylophaga</taxon>
    </lineage>
</organism>
<dbReference type="EMBL" id="MCRI01000009">
    <property type="protein sequence ID" value="ODN67142.1"/>
    <property type="molecule type" value="Genomic_DNA"/>
</dbReference>
<evidence type="ECO:0000313" key="4">
    <source>
        <dbReference type="Proteomes" id="UP000094379"/>
    </source>
</evidence>
<dbReference type="Pfam" id="PF01497">
    <property type="entry name" value="Peripla_BP_2"/>
    <property type="match status" value="1"/>
</dbReference>
<dbReference type="PROSITE" id="PS50983">
    <property type="entry name" value="FE_B12_PBP"/>
    <property type="match status" value="1"/>
</dbReference>
<accession>A0A1E3GSU8</accession>
<dbReference type="PANTHER" id="PTHR30535">
    <property type="entry name" value="VITAMIN B12-BINDING PROTEIN"/>
    <property type="match status" value="1"/>
</dbReference>
<evidence type="ECO:0000259" key="2">
    <source>
        <dbReference type="PROSITE" id="PS50983"/>
    </source>
</evidence>
<gene>
    <name evidence="3" type="primary">btuF_1</name>
    <name evidence="3" type="ORF">A9E74_01214</name>
</gene>
<dbReference type="PANTHER" id="PTHR30535:SF34">
    <property type="entry name" value="MOLYBDATE-BINDING PROTEIN MOLA"/>
    <property type="match status" value="1"/>
</dbReference>